<comment type="subcellular location">
    <subcellularLocation>
        <location evidence="1 8">Cell outer membrane</location>
        <topology evidence="1 8">Multi-pass membrane protein</topology>
    </subcellularLocation>
</comment>
<dbReference type="Gene3D" id="2.40.170.20">
    <property type="entry name" value="TonB-dependent receptor, beta-barrel domain"/>
    <property type="match status" value="1"/>
</dbReference>
<evidence type="ECO:0000256" key="2">
    <source>
        <dbReference type="ARBA" id="ARBA00022448"/>
    </source>
</evidence>
<evidence type="ECO:0000256" key="5">
    <source>
        <dbReference type="ARBA" id="ARBA00022729"/>
    </source>
</evidence>
<evidence type="ECO:0000256" key="1">
    <source>
        <dbReference type="ARBA" id="ARBA00004571"/>
    </source>
</evidence>
<proteinExistence type="inferred from homology"/>
<dbReference type="PANTHER" id="PTHR30069:SF29">
    <property type="entry name" value="HEMOGLOBIN AND HEMOGLOBIN-HAPTOGLOBIN-BINDING PROTEIN 1-RELATED"/>
    <property type="match status" value="1"/>
</dbReference>
<evidence type="ECO:0000256" key="4">
    <source>
        <dbReference type="ARBA" id="ARBA00022692"/>
    </source>
</evidence>
<dbReference type="PANTHER" id="PTHR30069">
    <property type="entry name" value="TONB-DEPENDENT OUTER MEMBRANE RECEPTOR"/>
    <property type="match status" value="1"/>
</dbReference>
<evidence type="ECO:0000256" key="6">
    <source>
        <dbReference type="ARBA" id="ARBA00023136"/>
    </source>
</evidence>
<feature type="chain" id="PRO_5031485246" evidence="9">
    <location>
        <begin position="21"/>
        <end position="624"/>
    </location>
</feature>
<keyword evidence="6 8" id="KW-0472">Membrane</keyword>
<reference evidence="11 12" key="1">
    <citation type="journal article" date="2019" name="Mar. Drugs">
        <title>Comparative Genomics and CAZyme Genome Repertoires of Marine Zobellia amurskyensis KMM 3526(T) and Zobellia laminariae KMM 3676(T).</title>
        <authorList>
            <person name="Chernysheva N."/>
            <person name="Bystritskaya E."/>
            <person name="Stenkova A."/>
            <person name="Golovkin I."/>
            <person name="Nedashkovskaya O."/>
            <person name="Isaeva M."/>
        </authorList>
    </citation>
    <scope>NUCLEOTIDE SEQUENCE [LARGE SCALE GENOMIC DNA]</scope>
    <source>
        <strain evidence="11 12">KMM 3526</strain>
    </source>
</reference>
<dbReference type="SUPFAM" id="SSF56935">
    <property type="entry name" value="Porins"/>
    <property type="match status" value="1"/>
</dbReference>
<keyword evidence="2 8" id="KW-0813">Transport</keyword>
<dbReference type="InterPro" id="IPR037066">
    <property type="entry name" value="Plug_dom_sf"/>
</dbReference>
<dbReference type="Proteomes" id="UP000540519">
    <property type="component" value="Unassembled WGS sequence"/>
</dbReference>
<feature type="signal peptide" evidence="9">
    <location>
        <begin position="1"/>
        <end position="20"/>
    </location>
</feature>
<dbReference type="GO" id="GO:0009279">
    <property type="term" value="C:cell outer membrane"/>
    <property type="evidence" value="ECO:0007669"/>
    <property type="project" value="UniProtKB-SubCell"/>
</dbReference>
<accession>A0A7X2ZU30</accession>
<dbReference type="OrthoDB" id="9758472at2"/>
<evidence type="ECO:0000256" key="7">
    <source>
        <dbReference type="ARBA" id="ARBA00023237"/>
    </source>
</evidence>
<comment type="similarity">
    <text evidence="8">Belongs to the TonB-dependent receptor family.</text>
</comment>
<evidence type="ECO:0000259" key="10">
    <source>
        <dbReference type="Pfam" id="PF07715"/>
    </source>
</evidence>
<sequence>MNKNFYGVCAALLASTSMIAQNVEGDSTKVRQLDEVVVSDSKFELKRENSGKTVIKITAEELERYQGKNITEIINNQSGIEISGSRSPEGSVFGVYARGGRGRQVLIIIDGVRVLDPSSFSEVYDLRLLSAASVESIEIIKGAASTLYGTNAATAVINITTKKASAKPISLNVQSSVGTNQTQDDQNYNVSRSSNSAQISGTLNKFNYSGSFSNRFAEGISSIITPNNEDDPFSNISTDLRLGYAFTDKLNVSVYGNQTKVNTHFDESFGLVDAPYQFLSKQERVGLSATYDYGKGSLQANAAYSSYDSENKTAFPTTFEGNNYVVDVYHKYNFNDKFYSIVGLNYLADETDFSAKQKFEITDPYANVVYVSDFGLNINAGGRLNNHTEYGTNFVYNVNPSFTYKMDGSYVKFMTSYATSYITPSLTQLFGNFGANPDLEPEDNRTIEGGLEFANEGDFRVSGLYFNRKEENFVFYDFVTSSYKNALNTIEAQGVEVELSWNATDKLNFDANYTFTERKGDNAIRIPKHKVNANLGYAFSDRAFASLNYSLTGSRTDTDFGTFPSVDMPLDSFSLVDLYLSHECIENRLKVFLNVNNIFNEEYTEVLGFTTKGRNVMVGFNLNL</sequence>
<feature type="domain" description="TonB-dependent receptor plug" evidence="10">
    <location>
        <begin position="49"/>
        <end position="155"/>
    </location>
</feature>
<keyword evidence="12" id="KW-1185">Reference proteome</keyword>
<gene>
    <name evidence="11" type="ORF">D9O36_11085</name>
</gene>
<dbReference type="Pfam" id="PF07715">
    <property type="entry name" value="Plug"/>
    <property type="match status" value="1"/>
</dbReference>
<protein>
    <submittedName>
        <fullName evidence="11">TonB-dependent receptor</fullName>
    </submittedName>
</protein>
<dbReference type="InterPro" id="IPR039426">
    <property type="entry name" value="TonB-dep_rcpt-like"/>
</dbReference>
<keyword evidence="11" id="KW-0675">Receptor</keyword>
<keyword evidence="3 8" id="KW-1134">Transmembrane beta strand</keyword>
<dbReference type="Gene3D" id="2.170.130.10">
    <property type="entry name" value="TonB-dependent receptor, plug domain"/>
    <property type="match status" value="1"/>
</dbReference>
<dbReference type="InterPro" id="IPR036942">
    <property type="entry name" value="Beta-barrel_TonB_sf"/>
</dbReference>
<keyword evidence="7 8" id="KW-0998">Cell outer membrane</keyword>
<comment type="caution">
    <text evidence="11">The sequence shown here is derived from an EMBL/GenBank/DDBJ whole genome shotgun (WGS) entry which is preliminary data.</text>
</comment>
<dbReference type="InterPro" id="IPR012910">
    <property type="entry name" value="Plug_dom"/>
</dbReference>
<dbReference type="PROSITE" id="PS52016">
    <property type="entry name" value="TONB_DEPENDENT_REC_3"/>
    <property type="match status" value="1"/>
</dbReference>
<dbReference type="RefSeq" id="WP_155599964.1">
    <property type="nucleotide sequence ID" value="NZ_RCNR01000018.1"/>
</dbReference>
<evidence type="ECO:0000313" key="11">
    <source>
        <dbReference type="EMBL" id="MUH36384.1"/>
    </source>
</evidence>
<evidence type="ECO:0000256" key="9">
    <source>
        <dbReference type="SAM" id="SignalP"/>
    </source>
</evidence>
<keyword evidence="4 8" id="KW-0812">Transmembrane</keyword>
<dbReference type="AlphaFoldDB" id="A0A7X2ZU30"/>
<name>A0A7X2ZU30_9FLAO</name>
<evidence type="ECO:0000256" key="8">
    <source>
        <dbReference type="PROSITE-ProRule" id="PRU01360"/>
    </source>
</evidence>
<dbReference type="EMBL" id="RCNR01000018">
    <property type="protein sequence ID" value="MUH36384.1"/>
    <property type="molecule type" value="Genomic_DNA"/>
</dbReference>
<dbReference type="GO" id="GO:0015344">
    <property type="term" value="F:siderophore uptake transmembrane transporter activity"/>
    <property type="evidence" value="ECO:0007669"/>
    <property type="project" value="TreeGrafter"/>
</dbReference>
<keyword evidence="5 9" id="KW-0732">Signal</keyword>
<evidence type="ECO:0000313" key="12">
    <source>
        <dbReference type="Proteomes" id="UP000540519"/>
    </source>
</evidence>
<organism evidence="11 12">
    <name type="scientific">Zobellia amurskyensis</name>
    <dbReference type="NCBI Taxonomy" id="248905"/>
    <lineage>
        <taxon>Bacteria</taxon>
        <taxon>Pseudomonadati</taxon>
        <taxon>Bacteroidota</taxon>
        <taxon>Flavobacteriia</taxon>
        <taxon>Flavobacteriales</taxon>
        <taxon>Flavobacteriaceae</taxon>
        <taxon>Zobellia</taxon>
    </lineage>
</organism>
<dbReference type="GO" id="GO:0044718">
    <property type="term" value="P:siderophore transmembrane transport"/>
    <property type="evidence" value="ECO:0007669"/>
    <property type="project" value="TreeGrafter"/>
</dbReference>
<evidence type="ECO:0000256" key="3">
    <source>
        <dbReference type="ARBA" id="ARBA00022452"/>
    </source>
</evidence>